<reference evidence="1" key="1">
    <citation type="submission" date="2014-09" db="EMBL/GenBank/DDBJ databases">
        <authorList>
            <person name="Magalhaes I.L.F."/>
            <person name="Oliveira U."/>
            <person name="Santos F.R."/>
            <person name="Vidigal T.H.D.A."/>
            <person name="Brescovit A.D."/>
            <person name="Santos A.J."/>
        </authorList>
    </citation>
    <scope>NUCLEOTIDE SEQUENCE</scope>
    <source>
        <tissue evidence="1">Shoot tissue taken approximately 20 cm above the soil surface</tissue>
    </source>
</reference>
<accession>A0A0A9AFS1</accession>
<sequence length="67" mass="8090">MSKRLVCSCKKTKVEYFTRLQTQLHRAQKKAYHGVMIRYQIFDIFQIIMIAQHHVTNKFNSDVRNVF</sequence>
<protein>
    <submittedName>
        <fullName evidence="1">Uncharacterized protein</fullName>
    </submittedName>
</protein>
<dbReference type="AlphaFoldDB" id="A0A0A9AFS1"/>
<organism evidence="1">
    <name type="scientific">Arundo donax</name>
    <name type="common">Giant reed</name>
    <name type="synonym">Donax arundinaceus</name>
    <dbReference type="NCBI Taxonomy" id="35708"/>
    <lineage>
        <taxon>Eukaryota</taxon>
        <taxon>Viridiplantae</taxon>
        <taxon>Streptophyta</taxon>
        <taxon>Embryophyta</taxon>
        <taxon>Tracheophyta</taxon>
        <taxon>Spermatophyta</taxon>
        <taxon>Magnoliopsida</taxon>
        <taxon>Liliopsida</taxon>
        <taxon>Poales</taxon>
        <taxon>Poaceae</taxon>
        <taxon>PACMAD clade</taxon>
        <taxon>Arundinoideae</taxon>
        <taxon>Arundineae</taxon>
        <taxon>Arundo</taxon>
    </lineage>
</organism>
<name>A0A0A9AFS1_ARUDO</name>
<reference evidence="1" key="2">
    <citation type="journal article" date="2015" name="Data Brief">
        <title>Shoot transcriptome of the giant reed, Arundo donax.</title>
        <authorList>
            <person name="Barrero R.A."/>
            <person name="Guerrero F.D."/>
            <person name="Moolhuijzen P."/>
            <person name="Goolsby J.A."/>
            <person name="Tidwell J."/>
            <person name="Bellgard S.E."/>
            <person name="Bellgard M.I."/>
        </authorList>
    </citation>
    <scope>NUCLEOTIDE SEQUENCE</scope>
    <source>
        <tissue evidence="1">Shoot tissue taken approximately 20 cm above the soil surface</tissue>
    </source>
</reference>
<dbReference type="EMBL" id="GBRH01251948">
    <property type="protein sequence ID" value="JAD45947.1"/>
    <property type="molecule type" value="Transcribed_RNA"/>
</dbReference>
<proteinExistence type="predicted"/>
<evidence type="ECO:0000313" key="1">
    <source>
        <dbReference type="EMBL" id="JAD45947.1"/>
    </source>
</evidence>